<organism evidence="3 4">
    <name type="scientific">Tritrichomonas musculus</name>
    <dbReference type="NCBI Taxonomy" id="1915356"/>
    <lineage>
        <taxon>Eukaryota</taxon>
        <taxon>Metamonada</taxon>
        <taxon>Parabasalia</taxon>
        <taxon>Tritrichomonadida</taxon>
        <taxon>Tritrichomonadidae</taxon>
        <taxon>Tritrichomonas</taxon>
    </lineage>
</organism>
<sequence length="693" mass="78215">MKLRKDEDNEIIKQIKESFQDPLASFDPIEVSSEVEAEQETSKITMMLNSTDWNQKSLAIQRSLSLMKGEATRFQSFNLTEIVSSTSLAILDVRSTLVKYGTLLITAAAQILGDNFVACADFVIPNLFKQTNCGKLFISGSCKYTILSIVKNAQKPRVLKTIISESTSKSSARRLIVAESIATALQEWPRAIAMSITDIKNIIATLVSDPSQEVRDYARFALSLYEGTPNPHFSISDPTPIKRSPKKNSLEGQNSNLHLSNPSFHSPVAKKSLRKSTTSITRSPRPKSFYVPPSIDQTSMFEIDQVMPPFDEASADRFCKLLMSIIKAESYFVLNGLEFALPKSIIASSKLSATFGSMVMMIPQLFSVMPDEFRENIAELIISTKINTRIIKRSFEQFGEDVVINNFIEKSQQFPNETILFFAEILRKNIIAKLDSKTENFLAKFIQETDFNKDSEVNSSITFLKQFLSSSDSSKNANSENEIQNYFGDLRAFILGDQFAQSEVQVKNINSFKIFLENNVQTLAELLKDSSNLTINLTLTFLLESFSICGKGIQLKQLFPILLDLINDPKHTFSGKAQTCLEFIVTNVEDLFPYLNSEDRKSVTVSFLSKFVSSQNELDQSINQNYQELSNIIKPNLIDDNVTLRRQSIMIYAKFSIILGVNFQPIFVEMTPLQQKLINFYKDKILSNMQIDK</sequence>
<dbReference type="Pfam" id="PF12348">
    <property type="entry name" value="CLASP_N"/>
    <property type="match status" value="1"/>
</dbReference>
<dbReference type="Proteomes" id="UP001470230">
    <property type="component" value="Unassembled WGS sequence"/>
</dbReference>
<dbReference type="PANTHER" id="PTHR21567">
    <property type="entry name" value="CLASP"/>
    <property type="match status" value="1"/>
</dbReference>
<dbReference type="PANTHER" id="PTHR21567:SF9">
    <property type="entry name" value="CLIP-ASSOCIATING PROTEIN"/>
    <property type="match status" value="1"/>
</dbReference>
<proteinExistence type="predicted"/>
<evidence type="ECO:0000256" key="1">
    <source>
        <dbReference type="SAM" id="MobiDB-lite"/>
    </source>
</evidence>
<protein>
    <recommendedName>
        <fullName evidence="2">CLASP N-terminal domain-containing protein</fullName>
    </recommendedName>
</protein>
<dbReference type="SUPFAM" id="SSF48371">
    <property type="entry name" value="ARM repeat"/>
    <property type="match status" value="1"/>
</dbReference>
<gene>
    <name evidence="3" type="ORF">M9Y10_011938</name>
</gene>
<dbReference type="InterPro" id="IPR016024">
    <property type="entry name" value="ARM-type_fold"/>
</dbReference>
<reference evidence="3 4" key="1">
    <citation type="submission" date="2024-04" db="EMBL/GenBank/DDBJ databases">
        <title>Tritrichomonas musculus Genome.</title>
        <authorList>
            <person name="Alves-Ferreira E."/>
            <person name="Grigg M."/>
            <person name="Lorenzi H."/>
            <person name="Galac M."/>
        </authorList>
    </citation>
    <scope>NUCLEOTIDE SEQUENCE [LARGE SCALE GENOMIC DNA]</scope>
    <source>
        <strain evidence="3 4">EAF2021</strain>
    </source>
</reference>
<keyword evidence="4" id="KW-1185">Reference proteome</keyword>
<dbReference type="InterPro" id="IPR024395">
    <property type="entry name" value="CLASP_N_dom"/>
</dbReference>
<comment type="caution">
    <text evidence="3">The sequence shown here is derived from an EMBL/GenBank/DDBJ whole genome shotgun (WGS) entry which is preliminary data.</text>
</comment>
<name>A0ABR2IBA8_9EUKA</name>
<feature type="domain" description="CLASP N-terminal" evidence="2">
    <location>
        <begin position="51"/>
        <end position="220"/>
    </location>
</feature>
<feature type="region of interest" description="Disordered" evidence="1">
    <location>
        <begin position="231"/>
        <end position="285"/>
    </location>
</feature>
<accession>A0ABR2IBA8</accession>
<dbReference type="InterPro" id="IPR011989">
    <property type="entry name" value="ARM-like"/>
</dbReference>
<dbReference type="Gene3D" id="1.25.10.10">
    <property type="entry name" value="Leucine-rich Repeat Variant"/>
    <property type="match status" value="2"/>
</dbReference>
<dbReference type="EMBL" id="JAPFFF010000018">
    <property type="protein sequence ID" value="KAK8860273.1"/>
    <property type="molecule type" value="Genomic_DNA"/>
</dbReference>
<evidence type="ECO:0000259" key="2">
    <source>
        <dbReference type="Pfam" id="PF12348"/>
    </source>
</evidence>
<evidence type="ECO:0000313" key="4">
    <source>
        <dbReference type="Proteomes" id="UP001470230"/>
    </source>
</evidence>
<feature type="compositionally biased region" description="Polar residues" evidence="1">
    <location>
        <begin position="250"/>
        <end position="264"/>
    </location>
</feature>
<evidence type="ECO:0000313" key="3">
    <source>
        <dbReference type="EMBL" id="KAK8860273.1"/>
    </source>
</evidence>